<accession>B1KNB5</accession>
<gene>
    <name evidence="3" type="ordered locus">Swoo_0311</name>
</gene>
<keyword evidence="1" id="KW-0233">DNA recombination</keyword>
<reference evidence="3 4" key="1">
    <citation type="submission" date="2008-02" db="EMBL/GenBank/DDBJ databases">
        <title>Complete sequence of Shewanella woodyi ATCC 51908.</title>
        <authorList>
            <consortium name="US DOE Joint Genome Institute"/>
            <person name="Copeland A."/>
            <person name="Lucas S."/>
            <person name="Lapidus A."/>
            <person name="Glavina del Rio T."/>
            <person name="Dalin E."/>
            <person name="Tice H."/>
            <person name="Bruce D."/>
            <person name="Goodwin L."/>
            <person name="Pitluck S."/>
            <person name="Sims D."/>
            <person name="Brettin T."/>
            <person name="Detter J.C."/>
            <person name="Han C."/>
            <person name="Kuske C.R."/>
            <person name="Schmutz J."/>
            <person name="Larimer F."/>
            <person name="Land M."/>
            <person name="Hauser L."/>
            <person name="Kyrpides N."/>
            <person name="Lykidis A."/>
            <person name="Zhao J.-S."/>
            <person name="Richardson P."/>
        </authorList>
    </citation>
    <scope>NUCLEOTIDE SEQUENCE [LARGE SCALE GENOMIC DNA]</scope>
    <source>
        <strain evidence="4">ATCC 51908 / MS32</strain>
    </source>
</reference>
<dbReference type="GO" id="GO:0003677">
    <property type="term" value="F:DNA binding"/>
    <property type="evidence" value="ECO:0007669"/>
    <property type="project" value="InterPro"/>
</dbReference>
<dbReference type="InterPro" id="IPR013762">
    <property type="entry name" value="Integrase-like_cat_sf"/>
</dbReference>
<dbReference type="KEGG" id="swd:Swoo_0311"/>
<proteinExistence type="predicted"/>
<dbReference type="InterPro" id="IPR002104">
    <property type="entry name" value="Integrase_catalytic"/>
</dbReference>
<dbReference type="GO" id="GO:0006310">
    <property type="term" value="P:DNA recombination"/>
    <property type="evidence" value="ECO:0007669"/>
    <property type="project" value="UniProtKB-KW"/>
</dbReference>
<dbReference type="EMBL" id="CP000961">
    <property type="protein sequence ID" value="ACA84612.1"/>
    <property type="molecule type" value="Genomic_DNA"/>
</dbReference>
<organism evidence="3 4">
    <name type="scientific">Shewanella woodyi (strain ATCC 51908 / MS32)</name>
    <dbReference type="NCBI Taxonomy" id="392500"/>
    <lineage>
        <taxon>Bacteria</taxon>
        <taxon>Pseudomonadati</taxon>
        <taxon>Pseudomonadota</taxon>
        <taxon>Gammaproteobacteria</taxon>
        <taxon>Alteromonadales</taxon>
        <taxon>Shewanellaceae</taxon>
        <taxon>Shewanella</taxon>
    </lineage>
</organism>
<dbReference type="GO" id="GO:0015074">
    <property type="term" value="P:DNA integration"/>
    <property type="evidence" value="ECO:0007669"/>
    <property type="project" value="InterPro"/>
</dbReference>
<keyword evidence="4" id="KW-1185">Reference proteome</keyword>
<feature type="domain" description="Tyr recombinase" evidence="2">
    <location>
        <begin position="164"/>
        <end position="394"/>
    </location>
</feature>
<dbReference type="RefSeq" id="WP_012322961.1">
    <property type="nucleotide sequence ID" value="NC_010506.1"/>
</dbReference>
<dbReference type="STRING" id="392500.Swoo_0311"/>
<evidence type="ECO:0000259" key="2">
    <source>
        <dbReference type="PROSITE" id="PS51898"/>
    </source>
</evidence>
<dbReference type="AlphaFoldDB" id="B1KNB5"/>
<protein>
    <submittedName>
        <fullName evidence="3">Integrase family protein</fullName>
    </submittedName>
</protein>
<evidence type="ECO:0000256" key="1">
    <source>
        <dbReference type="ARBA" id="ARBA00023172"/>
    </source>
</evidence>
<dbReference type="eggNOG" id="COG0582">
    <property type="taxonomic scope" value="Bacteria"/>
</dbReference>
<dbReference type="CDD" id="cd00397">
    <property type="entry name" value="DNA_BRE_C"/>
    <property type="match status" value="1"/>
</dbReference>
<dbReference type="SUPFAM" id="SSF56349">
    <property type="entry name" value="DNA breaking-rejoining enzymes"/>
    <property type="match status" value="1"/>
</dbReference>
<evidence type="ECO:0000313" key="4">
    <source>
        <dbReference type="Proteomes" id="UP000002168"/>
    </source>
</evidence>
<dbReference type="Proteomes" id="UP000002168">
    <property type="component" value="Chromosome"/>
</dbReference>
<name>B1KNB5_SHEWM</name>
<evidence type="ECO:0000313" key="3">
    <source>
        <dbReference type="EMBL" id="ACA84612.1"/>
    </source>
</evidence>
<sequence length="408" mass="46989">MNELSIKISPTAFKHLNGAHFPLLIINDELELNSAAYLLHRYNNGTALKTVEREAKALRKFYLFCISNNIDFIGRFSKLERLTIGEIEHLHGVLSLREDTGELVSQTYFLHNWSTILRYIEFLYSFYQSRINDPHRLSTSRIVLEGMRNSFGINAKTPHNGIQNERIGLTPELQVKFLAIIDPTNENTLNPYKSEKVRWRNFCFFMTLMMGGNRKGESLGLKVRHFNLSGSSKSSKYFEIIKEDRTFDDYGRKEIPQVKTKGRKVELTPQLAEIFEYYITKIRPLFKGAKKSEYMFISIRDGKPLSALTPNMSLNDLIVQYPEFKGKLSPHILRNTFHDILENVLDVEFEGVAPIRKQQNKATIQEYAGGWTAGSKMVSHYPKGSIQRKVADLQIRLQEALLSNNGEI</sequence>
<dbReference type="Gene3D" id="1.10.443.10">
    <property type="entry name" value="Intergrase catalytic core"/>
    <property type="match status" value="1"/>
</dbReference>
<dbReference type="InterPro" id="IPR011010">
    <property type="entry name" value="DNA_brk_join_enz"/>
</dbReference>
<dbReference type="PROSITE" id="PS51898">
    <property type="entry name" value="TYR_RECOMBINASE"/>
    <property type="match status" value="1"/>
</dbReference>
<dbReference type="HOGENOM" id="CLU_701824_0_0_6"/>